<reference evidence="2 3" key="1">
    <citation type="journal article" date="2014" name="BMC Genomics">
        <title>Comparison of environmental and isolate Sulfobacillus genomes reveals diverse carbon, sulfur, nitrogen, and hydrogen metabolisms.</title>
        <authorList>
            <person name="Justice N.B."/>
            <person name="Norman A."/>
            <person name="Brown C.T."/>
            <person name="Singh A."/>
            <person name="Thomas B.C."/>
            <person name="Banfield J.F."/>
        </authorList>
    </citation>
    <scope>NUCLEOTIDE SEQUENCE [LARGE SCALE GENOMIC DNA]</scope>
    <source>
        <strain evidence="2">AMDSBA1</strain>
    </source>
</reference>
<sequence length="305" mass="32784">MKDEDFVLGMDFGGTKTAIATADARGEIILHDNVPTLPDAEQAVSRALEVAQELVSRSRRKHGGEFRYVGVATMGITQETKVLFAPNVNGWEQLQLPRILRMTFGGIPIVIANDVKSAAVAELKWGALRNADPGLFVNLGTGIAAALCVGGRVIQGAQRASGEIAYNPLTEYDVQGVRSGVAPFEEIVGGGWIKHHAREQLGLEMGAGDILRQSKHNPTIRAWIQPILRTLAFQLTSLVIALNPARVVIGGGLSQVHEVIFPSLLRSFEEFVPFPPELTVAHFQHEAGLMGAIALALGEVEGYLA</sequence>
<dbReference type="InterPro" id="IPR000600">
    <property type="entry name" value="ROK"/>
</dbReference>
<comment type="caution">
    <text evidence="2">The sequence shown here is derived from an EMBL/GenBank/DDBJ whole genome shotgun (WGS) entry which is preliminary data.</text>
</comment>
<gene>
    <name evidence="2" type="ORF">C7B43_20430</name>
</gene>
<dbReference type="CDD" id="cd23763">
    <property type="entry name" value="ASKHA_ATPase_ROK"/>
    <property type="match status" value="1"/>
</dbReference>
<organism evidence="2 3">
    <name type="scientific">Sulfobacillus benefaciens</name>
    <dbReference type="NCBI Taxonomy" id="453960"/>
    <lineage>
        <taxon>Bacteria</taxon>
        <taxon>Bacillati</taxon>
        <taxon>Bacillota</taxon>
        <taxon>Clostridia</taxon>
        <taxon>Eubacteriales</taxon>
        <taxon>Clostridiales Family XVII. Incertae Sedis</taxon>
        <taxon>Sulfobacillus</taxon>
    </lineage>
</organism>
<accession>A0A2T2WL70</accession>
<proteinExistence type="inferred from homology"/>
<dbReference type="InterPro" id="IPR043129">
    <property type="entry name" value="ATPase_NBD"/>
</dbReference>
<dbReference type="Pfam" id="PF00480">
    <property type="entry name" value="ROK"/>
    <property type="match status" value="1"/>
</dbReference>
<dbReference type="Gene3D" id="3.30.420.40">
    <property type="match status" value="2"/>
</dbReference>
<protein>
    <submittedName>
        <fullName evidence="2">ROK family protein</fullName>
    </submittedName>
</protein>
<name>A0A2T2WL70_9FIRM</name>
<evidence type="ECO:0000256" key="1">
    <source>
        <dbReference type="ARBA" id="ARBA00006479"/>
    </source>
</evidence>
<evidence type="ECO:0000313" key="2">
    <source>
        <dbReference type="EMBL" id="PSR22982.1"/>
    </source>
</evidence>
<dbReference type="EMBL" id="PXYT01000101">
    <property type="protein sequence ID" value="PSR22982.1"/>
    <property type="molecule type" value="Genomic_DNA"/>
</dbReference>
<dbReference type="Proteomes" id="UP000242699">
    <property type="component" value="Unassembled WGS sequence"/>
</dbReference>
<comment type="similarity">
    <text evidence="1">Belongs to the ROK (NagC/XylR) family.</text>
</comment>
<dbReference type="AlphaFoldDB" id="A0A2T2WL70"/>
<evidence type="ECO:0000313" key="3">
    <source>
        <dbReference type="Proteomes" id="UP000242699"/>
    </source>
</evidence>
<dbReference type="PANTHER" id="PTHR18964">
    <property type="entry name" value="ROK (REPRESSOR, ORF, KINASE) FAMILY"/>
    <property type="match status" value="1"/>
</dbReference>
<dbReference type="SUPFAM" id="SSF53067">
    <property type="entry name" value="Actin-like ATPase domain"/>
    <property type="match status" value="1"/>
</dbReference>
<dbReference type="PANTHER" id="PTHR18964:SF149">
    <property type="entry name" value="BIFUNCTIONAL UDP-N-ACETYLGLUCOSAMINE 2-EPIMERASE_N-ACETYLMANNOSAMINE KINASE"/>
    <property type="match status" value="1"/>
</dbReference>